<comment type="caution">
    <text evidence="2">The sequence shown here is derived from an EMBL/GenBank/DDBJ whole genome shotgun (WGS) entry which is preliminary data.</text>
</comment>
<proteinExistence type="predicted"/>
<dbReference type="EMBL" id="JABFOF010000006">
    <property type="protein sequence ID" value="KAG2396106.1"/>
    <property type="molecule type" value="Genomic_DNA"/>
</dbReference>
<dbReference type="AlphaFoldDB" id="A0A8T0K934"/>
<name>A0A8T0K934_PHAAN</name>
<feature type="region of interest" description="Disordered" evidence="1">
    <location>
        <begin position="1"/>
        <end position="26"/>
    </location>
</feature>
<sequence>MRQKENEEEKNEEDGPGSVGFDPKHINQGGGVVVDVGELHESCISNEFLGSAKAIIKVERITGRIILELEALLAPILESLLERSPQPPKQAPATLLAISIHPFEALQQTHLLKIQALGNSVQLVRDKKMGGWAEGELVRVWRWDAKIPSCTMVGLQLANKQSVVIVRTGSKFPKIEQTRGFHRMISTIQCSSGDCLNSWKGHIEAYDGKLWNEVTEQVAKYQEPCLLCTSLTLQLTAMLGGALNPWNWRARKSSVAIADLVVKPSEPLILATIRGPHVGFGPERSQLVQNGKTELRKAKEECRLEPSPELSDGLQWEDWPPFTENFLVGLRLEVVLLSSLNRPNRDYAFLHFGEALLY</sequence>
<evidence type="ECO:0000256" key="1">
    <source>
        <dbReference type="SAM" id="MobiDB-lite"/>
    </source>
</evidence>
<reference evidence="2 3" key="1">
    <citation type="submission" date="2020-05" db="EMBL/GenBank/DDBJ databases">
        <title>Vigna angularis (adzuki bean) Var. LongXiaoDou No. 4 denovo assembly.</title>
        <authorList>
            <person name="Xiang H."/>
        </authorList>
    </citation>
    <scope>NUCLEOTIDE SEQUENCE [LARGE SCALE GENOMIC DNA]</scope>
    <source>
        <tissue evidence="2">Leaf</tissue>
    </source>
</reference>
<evidence type="ECO:0000313" key="2">
    <source>
        <dbReference type="EMBL" id="KAG2396106.1"/>
    </source>
</evidence>
<gene>
    <name evidence="2" type="ORF">HKW66_Vig0065180</name>
</gene>
<evidence type="ECO:0000313" key="3">
    <source>
        <dbReference type="Proteomes" id="UP000743370"/>
    </source>
</evidence>
<protein>
    <submittedName>
        <fullName evidence="2">Uncharacterized protein</fullName>
    </submittedName>
</protein>
<dbReference type="Proteomes" id="UP000743370">
    <property type="component" value="Unassembled WGS sequence"/>
</dbReference>
<accession>A0A8T0K934</accession>
<organism evidence="2 3">
    <name type="scientific">Phaseolus angularis</name>
    <name type="common">Azuki bean</name>
    <name type="synonym">Vigna angularis</name>
    <dbReference type="NCBI Taxonomy" id="3914"/>
    <lineage>
        <taxon>Eukaryota</taxon>
        <taxon>Viridiplantae</taxon>
        <taxon>Streptophyta</taxon>
        <taxon>Embryophyta</taxon>
        <taxon>Tracheophyta</taxon>
        <taxon>Spermatophyta</taxon>
        <taxon>Magnoliopsida</taxon>
        <taxon>eudicotyledons</taxon>
        <taxon>Gunneridae</taxon>
        <taxon>Pentapetalae</taxon>
        <taxon>rosids</taxon>
        <taxon>fabids</taxon>
        <taxon>Fabales</taxon>
        <taxon>Fabaceae</taxon>
        <taxon>Papilionoideae</taxon>
        <taxon>50 kb inversion clade</taxon>
        <taxon>NPAAA clade</taxon>
        <taxon>indigoferoid/millettioid clade</taxon>
        <taxon>Phaseoleae</taxon>
        <taxon>Vigna</taxon>
    </lineage>
</organism>